<gene>
    <name evidence="6" type="ORF">IMG5_099550</name>
</gene>
<dbReference type="PANTHER" id="PTHR45699">
    <property type="entry name" value="60S ACIDIC RIBOSOMAL PROTEIN P0"/>
    <property type="match status" value="1"/>
</dbReference>
<evidence type="ECO:0000256" key="1">
    <source>
        <dbReference type="ARBA" id="ARBA00008889"/>
    </source>
</evidence>
<name>G0QS62_ICHMU</name>
<dbReference type="CDD" id="cd05795">
    <property type="entry name" value="Ribosomal_P0_L10e"/>
    <property type="match status" value="1"/>
</dbReference>
<sequence>MPPVKVDKRAKKNDFIRRFYELLSKYDQIAFCTLENVGALQLQKIRRSLGQNNILVIGKNTVIRKAIQMKSQPLPEGENYDWYRQFGAPKPQLKALLEGQHLKQKIGYIFHNEPISVLKPRIESFVVPAPARVGTIAQKDVFIPPGPTNMDPSQINFFHALQISTKIQKGQIEITKEVHVCVKGKKIGNSEVALLEKMNVQPFSYGMSVYLDYDGGDILNEESLSIGIDQILSNFSSGLKNLAAISLESGYVTDVAVPHLVANAFKNLAAIGLETGYKFKQIEGAGQAPAPAAAAAKPAAQAPAKEQPKVEEKEAEEDYDMGDLFG</sequence>
<dbReference type="Pfam" id="PF00466">
    <property type="entry name" value="Ribosomal_L10"/>
    <property type="match status" value="1"/>
</dbReference>
<dbReference type="eggNOG" id="KOG0815">
    <property type="taxonomic scope" value="Eukaryota"/>
</dbReference>
<dbReference type="GO" id="GO:0003735">
    <property type="term" value="F:structural constituent of ribosome"/>
    <property type="evidence" value="ECO:0007669"/>
    <property type="project" value="TreeGrafter"/>
</dbReference>
<feature type="domain" description="Large ribosomal subunit protein uL10-like insertion" evidence="5">
    <location>
        <begin position="131"/>
        <end position="200"/>
    </location>
</feature>
<dbReference type="GO" id="GO:0002181">
    <property type="term" value="P:cytoplasmic translation"/>
    <property type="evidence" value="ECO:0007669"/>
    <property type="project" value="TreeGrafter"/>
</dbReference>
<dbReference type="InterPro" id="IPR050323">
    <property type="entry name" value="Ribosomal_protein_uL10"/>
</dbReference>
<dbReference type="InterPro" id="IPR001790">
    <property type="entry name" value="Ribosomal_uL10"/>
</dbReference>
<evidence type="ECO:0000313" key="6">
    <source>
        <dbReference type="EMBL" id="EGR31927.1"/>
    </source>
</evidence>
<dbReference type="AlphaFoldDB" id="G0QS62"/>
<dbReference type="GeneID" id="14908099"/>
<accession>G0QS62</accession>
<dbReference type="Proteomes" id="UP000008983">
    <property type="component" value="Unassembled WGS sequence"/>
</dbReference>
<evidence type="ECO:0000256" key="4">
    <source>
        <dbReference type="SAM" id="MobiDB-lite"/>
    </source>
</evidence>
<dbReference type="InterPro" id="IPR043141">
    <property type="entry name" value="Ribosomal_uL10-like_sf"/>
</dbReference>
<feature type="compositionally biased region" description="Acidic residues" evidence="4">
    <location>
        <begin position="313"/>
        <end position="326"/>
    </location>
</feature>
<evidence type="ECO:0000313" key="7">
    <source>
        <dbReference type="Proteomes" id="UP000008983"/>
    </source>
</evidence>
<dbReference type="OrthoDB" id="289442at2759"/>
<evidence type="ECO:0000256" key="2">
    <source>
        <dbReference type="ARBA" id="ARBA00022980"/>
    </source>
</evidence>
<dbReference type="GO" id="GO:0022625">
    <property type="term" value="C:cytosolic large ribosomal subunit"/>
    <property type="evidence" value="ECO:0007669"/>
    <property type="project" value="TreeGrafter"/>
</dbReference>
<protein>
    <submittedName>
        <fullName evidence="6">Ribosomal phosphoprotein, putative</fullName>
        <ecNumber evidence="6">4.2.99.18</ecNumber>
    </submittedName>
</protein>
<evidence type="ECO:0000256" key="3">
    <source>
        <dbReference type="ARBA" id="ARBA00023274"/>
    </source>
</evidence>
<dbReference type="GO" id="GO:0070180">
    <property type="term" value="F:large ribosomal subunit rRNA binding"/>
    <property type="evidence" value="ECO:0007669"/>
    <property type="project" value="TreeGrafter"/>
</dbReference>
<dbReference type="InParanoid" id="G0QS62"/>
<dbReference type="FunFam" id="3.90.105.20:FF:000001">
    <property type="entry name" value="60S acidic ribosomal protein P0"/>
    <property type="match status" value="1"/>
</dbReference>
<dbReference type="InterPro" id="IPR040637">
    <property type="entry name" value="Ribosomal_uL10-like_insert"/>
</dbReference>
<dbReference type="GO" id="GO:0140078">
    <property type="term" value="F:class I DNA-(apurinic or apyrimidinic site) endonuclease activity"/>
    <property type="evidence" value="ECO:0007669"/>
    <property type="project" value="UniProtKB-EC"/>
</dbReference>
<keyword evidence="2" id="KW-0689">Ribosomal protein</keyword>
<dbReference type="FunCoup" id="G0QS62">
    <property type="interactions" value="387"/>
</dbReference>
<dbReference type="Pfam" id="PF17777">
    <property type="entry name" value="RL10P_insert"/>
    <property type="match status" value="1"/>
</dbReference>
<comment type="similarity">
    <text evidence="1">Belongs to the universal ribosomal protein uL10 family.</text>
</comment>
<dbReference type="GO" id="GO:0000027">
    <property type="term" value="P:ribosomal large subunit assembly"/>
    <property type="evidence" value="ECO:0007669"/>
    <property type="project" value="TreeGrafter"/>
</dbReference>
<keyword evidence="7" id="KW-1185">Reference proteome</keyword>
<dbReference type="STRING" id="857967.G0QS62"/>
<proteinExistence type="inferred from homology"/>
<feature type="region of interest" description="Disordered" evidence="4">
    <location>
        <begin position="293"/>
        <end position="326"/>
    </location>
</feature>
<dbReference type="OMA" id="DMNPFKL"/>
<dbReference type="SUPFAM" id="SSF160369">
    <property type="entry name" value="Ribosomal protein L10-like"/>
    <property type="match status" value="1"/>
</dbReference>
<reference evidence="6 7" key="1">
    <citation type="submission" date="2011-07" db="EMBL/GenBank/DDBJ databases">
        <authorList>
            <person name="Coyne R."/>
            <person name="Brami D."/>
            <person name="Johnson J."/>
            <person name="Hostetler J."/>
            <person name="Hannick L."/>
            <person name="Clark T."/>
            <person name="Cassidy-Hanley D."/>
            <person name="Inman J."/>
        </authorList>
    </citation>
    <scope>NUCLEOTIDE SEQUENCE [LARGE SCALE GENOMIC DNA]</scope>
    <source>
        <strain evidence="6 7">G5</strain>
    </source>
</reference>
<keyword evidence="6" id="KW-0456">Lyase</keyword>
<feature type="compositionally biased region" description="Low complexity" evidence="4">
    <location>
        <begin position="293"/>
        <end position="305"/>
    </location>
</feature>
<dbReference type="InterPro" id="IPR043164">
    <property type="entry name" value="Ribosomal_uL10-like_insert_sf"/>
</dbReference>
<dbReference type="Gene3D" id="3.30.70.1730">
    <property type="match status" value="1"/>
</dbReference>
<dbReference type="PANTHER" id="PTHR45699:SF3">
    <property type="entry name" value="LARGE RIBOSOMAL SUBUNIT PROTEIN UL10"/>
    <property type="match status" value="1"/>
</dbReference>
<organism evidence="6 7">
    <name type="scientific">Ichthyophthirius multifiliis</name>
    <name type="common">White spot disease agent</name>
    <name type="synonym">Ich</name>
    <dbReference type="NCBI Taxonomy" id="5932"/>
    <lineage>
        <taxon>Eukaryota</taxon>
        <taxon>Sar</taxon>
        <taxon>Alveolata</taxon>
        <taxon>Ciliophora</taxon>
        <taxon>Intramacronucleata</taxon>
        <taxon>Oligohymenophorea</taxon>
        <taxon>Hymenostomatida</taxon>
        <taxon>Ophryoglenina</taxon>
        <taxon>Ichthyophthirius</taxon>
    </lineage>
</organism>
<dbReference type="RefSeq" id="XP_004035413.1">
    <property type="nucleotide sequence ID" value="XM_004035365.1"/>
</dbReference>
<dbReference type="Gene3D" id="3.90.105.20">
    <property type="match status" value="1"/>
</dbReference>
<evidence type="ECO:0000259" key="5">
    <source>
        <dbReference type="Pfam" id="PF17777"/>
    </source>
</evidence>
<keyword evidence="3" id="KW-0687">Ribonucleoprotein</keyword>
<dbReference type="EC" id="4.2.99.18" evidence="6"/>
<dbReference type="EMBL" id="GL983807">
    <property type="protein sequence ID" value="EGR31927.1"/>
    <property type="molecule type" value="Genomic_DNA"/>
</dbReference>